<accession>A0A917CGB8</accession>
<dbReference type="Pfam" id="PF06041">
    <property type="entry name" value="DUF924"/>
    <property type="match status" value="1"/>
</dbReference>
<dbReference type="AlphaFoldDB" id="A0A917CGB8"/>
<gene>
    <name evidence="1" type="ORF">GCM10011365_04590</name>
</gene>
<dbReference type="InterPro" id="IPR010323">
    <property type="entry name" value="DUF924"/>
</dbReference>
<proteinExistence type="predicted"/>
<comment type="caution">
    <text evidence="1">The sequence shown here is derived from an EMBL/GenBank/DDBJ whole genome shotgun (WGS) entry which is preliminary data.</text>
</comment>
<evidence type="ECO:0000313" key="2">
    <source>
        <dbReference type="Proteomes" id="UP000605253"/>
    </source>
</evidence>
<dbReference type="Gene3D" id="1.25.40.10">
    <property type="entry name" value="Tetratricopeptide repeat domain"/>
    <property type="match status" value="1"/>
</dbReference>
<sequence length="184" mass="21200">MSISNHPAARQVLDFWYGLKPAQWFKKDPTFDDEIRNRFFDSWQQAAAGELSDWRETVAGRLAEIIVLDQFSRNLFRNQSLAFAQDGMALVLSQEALRHCDYLELPQDHAKFLIMPFMHSESKVIQAQSVELFKALGDASSLDYAEQHKAIIDQFGRYPHRNKALGRETTETEQEFLNQPGSSF</sequence>
<reference evidence="1" key="1">
    <citation type="journal article" date="2014" name="Int. J. Syst. Evol. Microbiol.">
        <title>Complete genome sequence of Corynebacterium casei LMG S-19264T (=DSM 44701T), isolated from a smear-ripened cheese.</title>
        <authorList>
            <consortium name="US DOE Joint Genome Institute (JGI-PGF)"/>
            <person name="Walter F."/>
            <person name="Albersmeier A."/>
            <person name="Kalinowski J."/>
            <person name="Ruckert C."/>
        </authorList>
    </citation>
    <scope>NUCLEOTIDE SEQUENCE</scope>
    <source>
        <strain evidence="1">CGMCC 1.12181</strain>
    </source>
</reference>
<dbReference type="Gene3D" id="1.20.58.320">
    <property type="entry name" value="TPR-like"/>
    <property type="match status" value="1"/>
</dbReference>
<organism evidence="1 2">
    <name type="scientific">Marinicella pacifica</name>
    <dbReference type="NCBI Taxonomy" id="1171543"/>
    <lineage>
        <taxon>Bacteria</taxon>
        <taxon>Pseudomonadati</taxon>
        <taxon>Pseudomonadota</taxon>
        <taxon>Gammaproteobacteria</taxon>
        <taxon>Lysobacterales</taxon>
        <taxon>Marinicellaceae</taxon>
        <taxon>Marinicella</taxon>
    </lineage>
</organism>
<dbReference type="EMBL" id="BMEO01000002">
    <property type="protein sequence ID" value="GGF86655.1"/>
    <property type="molecule type" value="Genomic_DNA"/>
</dbReference>
<name>A0A917CGB8_9GAMM</name>
<dbReference type="InterPro" id="IPR011990">
    <property type="entry name" value="TPR-like_helical_dom_sf"/>
</dbReference>
<reference evidence="1" key="2">
    <citation type="submission" date="2020-09" db="EMBL/GenBank/DDBJ databases">
        <authorList>
            <person name="Sun Q."/>
            <person name="Zhou Y."/>
        </authorList>
    </citation>
    <scope>NUCLEOTIDE SEQUENCE</scope>
    <source>
        <strain evidence="1">CGMCC 1.12181</strain>
    </source>
</reference>
<dbReference type="RefSeq" id="WP_188364065.1">
    <property type="nucleotide sequence ID" value="NZ_BAABJF010000032.1"/>
</dbReference>
<dbReference type="SUPFAM" id="SSF48452">
    <property type="entry name" value="TPR-like"/>
    <property type="match status" value="1"/>
</dbReference>
<dbReference type="Proteomes" id="UP000605253">
    <property type="component" value="Unassembled WGS sequence"/>
</dbReference>
<keyword evidence="2" id="KW-1185">Reference proteome</keyword>
<protein>
    <submittedName>
        <fullName evidence="1">Membrane protein</fullName>
    </submittedName>
</protein>
<evidence type="ECO:0000313" key="1">
    <source>
        <dbReference type="EMBL" id="GGF86655.1"/>
    </source>
</evidence>